<proteinExistence type="predicted"/>
<organism evidence="2 3">
    <name type="scientific">Salmo salar</name>
    <name type="common">Atlantic salmon</name>
    <dbReference type="NCBI Taxonomy" id="8030"/>
    <lineage>
        <taxon>Eukaryota</taxon>
        <taxon>Metazoa</taxon>
        <taxon>Chordata</taxon>
        <taxon>Craniata</taxon>
        <taxon>Vertebrata</taxon>
        <taxon>Euteleostomi</taxon>
        <taxon>Actinopterygii</taxon>
        <taxon>Neopterygii</taxon>
        <taxon>Teleostei</taxon>
        <taxon>Protacanthopterygii</taxon>
        <taxon>Salmoniformes</taxon>
        <taxon>Salmonidae</taxon>
        <taxon>Salmoninae</taxon>
        <taxon>Salmo</taxon>
    </lineage>
</organism>
<evidence type="ECO:0000256" key="1">
    <source>
        <dbReference type="SAM" id="MobiDB-lite"/>
    </source>
</evidence>
<feature type="compositionally biased region" description="Basic and acidic residues" evidence="1">
    <location>
        <begin position="57"/>
        <end position="74"/>
    </location>
</feature>
<evidence type="ECO:0000313" key="3">
    <source>
        <dbReference type="RefSeq" id="XP_045572711.1"/>
    </source>
</evidence>
<protein>
    <submittedName>
        <fullName evidence="3">Uncharacterized protein isoform X10</fullName>
    </submittedName>
</protein>
<evidence type="ECO:0000313" key="2">
    <source>
        <dbReference type="Proteomes" id="UP001652741"/>
    </source>
</evidence>
<reference evidence="3" key="1">
    <citation type="submission" date="2025-08" db="UniProtKB">
        <authorList>
            <consortium name="RefSeq"/>
        </authorList>
    </citation>
    <scope>IDENTIFICATION</scope>
</reference>
<keyword evidence="2" id="KW-1185">Reference proteome</keyword>
<gene>
    <name evidence="3" type="primary">LOC106602779</name>
</gene>
<feature type="region of interest" description="Disordered" evidence="1">
    <location>
        <begin position="55"/>
        <end position="74"/>
    </location>
</feature>
<dbReference type="GeneID" id="106602779"/>
<sequence>MRQFMSQNVAAKMVILMMQGWLDLQSIERRVEMDTHKADSSERVQADIEYATITPKKRTDNQEERTDIPELESHRTDIPELELCTLTSVYDTLLLHRNAGSGDVDTA</sequence>
<name>A0ABM3ENV7_SALSA</name>
<accession>A0ABM3ENV7</accession>
<dbReference type="RefSeq" id="XP_045572711.1">
    <property type="nucleotide sequence ID" value="XM_045716755.1"/>
</dbReference>
<dbReference type="Proteomes" id="UP001652741">
    <property type="component" value="Chromosome ssa04"/>
</dbReference>